<dbReference type="EMBL" id="CAAE01014744">
    <property type="protein sequence ID" value="CAG04668.1"/>
    <property type="molecule type" value="Genomic_DNA"/>
</dbReference>
<gene>
    <name evidence="1" type="ORF">GSTENG00024463001</name>
</gene>
<evidence type="ECO:0000313" key="1">
    <source>
        <dbReference type="EMBL" id="CAG04668.1"/>
    </source>
</evidence>
<dbReference type="KEGG" id="tng:GSTEN00024463G001"/>
<dbReference type="AlphaFoldDB" id="Q4S3W4"/>
<proteinExistence type="predicted"/>
<reference evidence="1" key="1">
    <citation type="journal article" date="2004" name="Nature">
        <title>Genome duplication in the teleost fish Tetraodon nigroviridis reveals the early vertebrate proto-karyotype.</title>
        <authorList>
            <person name="Jaillon O."/>
            <person name="Aury J.-M."/>
            <person name="Brunet F."/>
            <person name="Petit J.-L."/>
            <person name="Stange-Thomann N."/>
            <person name="Mauceli E."/>
            <person name="Bouneau L."/>
            <person name="Fischer C."/>
            <person name="Ozouf-Costaz C."/>
            <person name="Bernot A."/>
            <person name="Nicaud S."/>
            <person name="Jaffe D."/>
            <person name="Fisher S."/>
            <person name="Lutfalla G."/>
            <person name="Dossat C."/>
            <person name="Segurens B."/>
            <person name="Dasilva C."/>
            <person name="Salanoubat M."/>
            <person name="Levy M."/>
            <person name="Boudet N."/>
            <person name="Castellano S."/>
            <person name="Anthouard V."/>
            <person name="Jubin C."/>
            <person name="Castelli V."/>
            <person name="Katinka M."/>
            <person name="Vacherie B."/>
            <person name="Biemont C."/>
            <person name="Skalli Z."/>
            <person name="Cattolico L."/>
            <person name="Poulain J."/>
            <person name="De Berardinis V."/>
            <person name="Cruaud C."/>
            <person name="Duprat S."/>
            <person name="Brottier P."/>
            <person name="Coutanceau J.-P."/>
            <person name="Gouzy J."/>
            <person name="Parra G."/>
            <person name="Lardier G."/>
            <person name="Chapple C."/>
            <person name="McKernan K.J."/>
            <person name="McEwan P."/>
            <person name="Bosak S."/>
            <person name="Kellis M."/>
            <person name="Volff J.-N."/>
            <person name="Guigo R."/>
            <person name="Zody M.C."/>
            <person name="Mesirov J."/>
            <person name="Lindblad-Toh K."/>
            <person name="Birren B."/>
            <person name="Nusbaum C."/>
            <person name="Kahn D."/>
            <person name="Robinson-Rechavi M."/>
            <person name="Laudet V."/>
            <person name="Schachter V."/>
            <person name="Quetier F."/>
            <person name="Saurin W."/>
            <person name="Scarpelli C."/>
            <person name="Wincker P."/>
            <person name="Lander E.S."/>
            <person name="Weissenbach J."/>
            <person name="Roest Crollius H."/>
        </authorList>
    </citation>
    <scope>NUCLEOTIDE SEQUENCE [LARGE SCALE GENOMIC DNA]</scope>
</reference>
<name>Q4S3W4_TETNG</name>
<reference evidence="1" key="2">
    <citation type="submission" date="2004-02" db="EMBL/GenBank/DDBJ databases">
        <authorList>
            <consortium name="Genoscope"/>
            <consortium name="Whitehead Institute Centre for Genome Research"/>
        </authorList>
    </citation>
    <scope>NUCLEOTIDE SEQUENCE</scope>
</reference>
<organism evidence="1">
    <name type="scientific">Tetraodon nigroviridis</name>
    <name type="common">Spotted green pufferfish</name>
    <name type="synonym">Chelonodon nigroviridis</name>
    <dbReference type="NCBI Taxonomy" id="99883"/>
    <lineage>
        <taxon>Eukaryota</taxon>
        <taxon>Metazoa</taxon>
        <taxon>Chordata</taxon>
        <taxon>Craniata</taxon>
        <taxon>Vertebrata</taxon>
        <taxon>Euteleostomi</taxon>
        <taxon>Actinopterygii</taxon>
        <taxon>Neopterygii</taxon>
        <taxon>Teleostei</taxon>
        <taxon>Neoteleostei</taxon>
        <taxon>Acanthomorphata</taxon>
        <taxon>Eupercaria</taxon>
        <taxon>Tetraodontiformes</taxon>
        <taxon>Tetradontoidea</taxon>
        <taxon>Tetraodontidae</taxon>
        <taxon>Tetraodon</taxon>
    </lineage>
</organism>
<accession>Q4S3W4</accession>
<comment type="caution">
    <text evidence="1">The sequence shown here is derived from an EMBL/GenBank/DDBJ whole genome shotgun (WGS) entry which is preliminary data.</text>
</comment>
<sequence length="42" mass="4581">MCDFGALIGDGVADSPARLRMSSLNHDVYSGLLVLIKFWALK</sequence>
<protein>
    <submittedName>
        <fullName evidence="1">(spotted green pufferfish) hypothetical protein</fullName>
    </submittedName>
</protein>